<evidence type="ECO:0000256" key="1">
    <source>
        <dbReference type="ARBA" id="ARBA00004613"/>
    </source>
</evidence>
<evidence type="ECO:0000256" key="8">
    <source>
        <dbReference type="SAM" id="MobiDB-lite"/>
    </source>
</evidence>
<keyword evidence="13" id="KW-1185">Reference proteome</keyword>
<reference evidence="12" key="1">
    <citation type="submission" date="2022-11" db="UniProtKB">
        <authorList>
            <consortium name="EnsemblMetazoa"/>
        </authorList>
    </citation>
    <scope>IDENTIFICATION</scope>
</reference>
<evidence type="ECO:0000256" key="4">
    <source>
        <dbReference type="ARBA" id="ARBA00022690"/>
    </source>
</evidence>
<dbReference type="Gene3D" id="3.40.50.410">
    <property type="entry name" value="von Willebrand factor, type A domain"/>
    <property type="match status" value="1"/>
</dbReference>
<evidence type="ECO:0000256" key="2">
    <source>
        <dbReference type="ARBA" id="ARBA00010158"/>
    </source>
</evidence>
<evidence type="ECO:0008006" key="14">
    <source>
        <dbReference type="Google" id="ProtNLM"/>
    </source>
</evidence>
<dbReference type="FunFam" id="3.40.50.410:FF:000013">
    <property type="entry name" value="inter-alpha-trypsin inhibitor heavy chain H2"/>
    <property type="match status" value="1"/>
</dbReference>
<feature type="domain" description="VWFA" evidence="10">
    <location>
        <begin position="335"/>
        <end position="519"/>
    </location>
</feature>
<dbReference type="SUPFAM" id="SSF53300">
    <property type="entry name" value="vWA-like"/>
    <property type="match status" value="1"/>
</dbReference>
<dbReference type="OrthoDB" id="299997at2759"/>
<dbReference type="Pfam" id="PF06668">
    <property type="entry name" value="ITI_HC_C"/>
    <property type="match status" value="1"/>
</dbReference>
<dbReference type="GeneID" id="119726777"/>
<dbReference type="EnsemblMetazoa" id="XM_038198627.1">
    <property type="protein sequence ID" value="XP_038054555.1"/>
    <property type="gene ID" value="LOC119726777"/>
</dbReference>
<feature type="chain" id="PRO_5037111001" description="Inter-alpha-trypsin inhibitor heavy chain H4" evidence="9">
    <location>
        <begin position="21"/>
        <end position="1013"/>
    </location>
</feature>
<dbReference type="SMART" id="SM00327">
    <property type="entry name" value="VWA"/>
    <property type="match status" value="1"/>
</dbReference>
<feature type="region of interest" description="Disordered" evidence="8">
    <location>
        <begin position="159"/>
        <end position="178"/>
    </location>
</feature>
<dbReference type="GO" id="GO:0004867">
    <property type="term" value="F:serine-type endopeptidase inhibitor activity"/>
    <property type="evidence" value="ECO:0007669"/>
    <property type="project" value="UniProtKB-KW"/>
</dbReference>
<dbReference type="PANTHER" id="PTHR10338:SF108">
    <property type="entry name" value="INTER-ALPHA-TRYPSIN INHIBITOR HEAVY CHAIN H4-LIKE PROTEIN"/>
    <property type="match status" value="1"/>
</dbReference>
<evidence type="ECO:0000259" key="11">
    <source>
        <dbReference type="PROSITE" id="PS51468"/>
    </source>
</evidence>
<proteinExistence type="inferred from homology"/>
<keyword evidence="7" id="KW-0325">Glycoprotein</keyword>
<evidence type="ECO:0000256" key="9">
    <source>
        <dbReference type="SAM" id="SignalP"/>
    </source>
</evidence>
<dbReference type="Pfam" id="PF08487">
    <property type="entry name" value="VIT"/>
    <property type="match status" value="1"/>
</dbReference>
<protein>
    <recommendedName>
        <fullName evidence="14">Inter-alpha-trypsin inhibitor heavy chain H4</fullName>
    </recommendedName>
</protein>
<evidence type="ECO:0000313" key="13">
    <source>
        <dbReference type="Proteomes" id="UP000887568"/>
    </source>
</evidence>
<dbReference type="AlphaFoldDB" id="A0A913ZTM7"/>
<evidence type="ECO:0000256" key="5">
    <source>
        <dbReference type="ARBA" id="ARBA00022729"/>
    </source>
</evidence>
<evidence type="ECO:0000256" key="7">
    <source>
        <dbReference type="ARBA" id="ARBA00023180"/>
    </source>
</evidence>
<feature type="region of interest" description="Disordered" evidence="8">
    <location>
        <begin position="686"/>
        <end position="735"/>
    </location>
</feature>
<comment type="similarity">
    <text evidence="2">Belongs to the ITIH family.</text>
</comment>
<dbReference type="InterPro" id="IPR036465">
    <property type="entry name" value="vWFA_dom_sf"/>
</dbReference>
<name>A0A913ZTM7_PATMI</name>
<accession>A0A913ZTM7</accession>
<dbReference type="InterPro" id="IPR050934">
    <property type="entry name" value="ITIH"/>
</dbReference>
<dbReference type="InterPro" id="IPR013694">
    <property type="entry name" value="VIT"/>
</dbReference>
<dbReference type="RefSeq" id="XP_038054555.1">
    <property type="nucleotide sequence ID" value="XM_038198627.1"/>
</dbReference>
<keyword evidence="5 9" id="KW-0732">Signal</keyword>
<dbReference type="PANTHER" id="PTHR10338">
    <property type="entry name" value="INTER-ALPHA-TRYPSIN INHIBITOR HEAVY CHAIN FAMILY MEMBER"/>
    <property type="match status" value="1"/>
</dbReference>
<dbReference type="PROSITE" id="PS50234">
    <property type="entry name" value="VWFA"/>
    <property type="match status" value="1"/>
</dbReference>
<dbReference type="GO" id="GO:0005576">
    <property type="term" value="C:extracellular region"/>
    <property type="evidence" value="ECO:0007669"/>
    <property type="project" value="UniProtKB-SubCell"/>
</dbReference>
<dbReference type="Pfam" id="PF13768">
    <property type="entry name" value="VWA_3"/>
    <property type="match status" value="1"/>
</dbReference>
<dbReference type="GO" id="GO:0030212">
    <property type="term" value="P:hyaluronan metabolic process"/>
    <property type="evidence" value="ECO:0007669"/>
    <property type="project" value="InterPro"/>
</dbReference>
<dbReference type="PROSITE" id="PS51468">
    <property type="entry name" value="VIT"/>
    <property type="match status" value="1"/>
</dbReference>
<evidence type="ECO:0000256" key="3">
    <source>
        <dbReference type="ARBA" id="ARBA00022525"/>
    </source>
</evidence>
<dbReference type="SMART" id="SM00609">
    <property type="entry name" value="VIT"/>
    <property type="match status" value="1"/>
</dbReference>
<keyword evidence="3" id="KW-0964">Secreted</keyword>
<organism evidence="12 13">
    <name type="scientific">Patiria miniata</name>
    <name type="common">Bat star</name>
    <name type="synonym">Asterina miniata</name>
    <dbReference type="NCBI Taxonomy" id="46514"/>
    <lineage>
        <taxon>Eukaryota</taxon>
        <taxon>Metazoa</taxon>
        <taxon>Echinodermata</taxon>
        <taxon>Eleutherozoa</taxon>
        <taxon>Asterozoa</taxon>
        <taxon>Asteroidea</taxon>
        <taxon>Valvatacea</taxon>
        <taxon>Valvatida</taxon>
        <taxon>Asterinidae</taxon>
        <taxon>Patiria</taxon>
    </lineage>
</organism>
<evidence type="ECO:0000259" key="10">
    <source>
        <dbReference type="PROSITE" id="PS50234"/>
    </source>
</evidence>
<feature type="compositionally biased region" description="Low complexity" evidence="8">
    <location>
        <begin position="703"/>
        <end position="722"/>
    </location>
</feature>
<dbReference type="InterPro" id="IPR002035">
    <property type="entry name" value="VWF_A"/>
</dbReference>
<dbReference type="InterPro" id="IPR010600">
    <property type="entry name" value="ITI_HC_C"/>
</dbReference>
<feature type="domain" description="VIT" evidence="11">
    <location>
        <begin position="73"/>
        <end position="202"/>
    </location>
</feature>
<evidence type="ECO:0000313" key="12">
    <source>
        <dbReference type="EnsemblMetazoa" id="XP_038054555.1"/>
    </source>
</evidence>
<sequence length="1013" mass="112386">MMRDLLLLMILAATFWCNDAAPHRAIKTPSFIASLDKASQRAKRESPIMPVIVDPWKVFFTTTTSTKTTQTTVNPDVIVPDPDPKPLKIRGLRVLSLVTARFTKTVVESFVVNPAEMSQEINFYMELPKEAFISGFLIETDGVVYNSRVDEKEAAQQAYDQAKSQGQTTGQVKQTSEEKNDFTISINVEAGSELRFNLTYEELLKRKDGFFENVISITPGQTVDHLIVDVHITEPQGIKEESVDFFVKKRLTDGSTEVQRPEWARLKGQHSDRVSVQFHPTPEEQEALSTNGNFGKFVVRYDVVHGQNAGNIEIVNGYFVHHFSPEGGFLPIQKSVVFVLDTSGSMSGTKIRQTKEAMDTILSDLREKDEFGIITFSSSTRAWRSRMVPANKANIESAKDEIQGLQARGGTNLHGGIVDAIEMLEDAQNNDLSTVGKFYLIIVLTDGMPTAGELTRPDEIKRDIRRRLDGRFSLFCLGFGDNLDYTFLEQLSLQNKGLARKIYEDSDAGLQLVGFFDEVATPLLVNIRMKYDENMVISNSVSDTVFPTYFEGTELVVAGQLAANYSLPERVICTVLVESGGIEIELELEANVQEESVLSPHTVDDFAQRLWAFLTIKELLQKRIAEERDSEKAELTQRALELSLKYHFVTPLTSLVVVKPDEDDALIGEPQPRMEDDAFEDMMMHKPVSRKQRPPSQPNRQRSGSVGPIGPIGPIAPQGSSILASPMHPPPSGPVGLNYGRVAGIMPAPTSLHKAPTKAPTTTTTVATTTLATTAPTPTTPMGPPRKYRATFVMPMEGNGALCFNLRARHGQLYKLIDDQVAGLTVSGRMASAYLTNHLPNGNETLPLVLDRVTFQDGSLEVSPDGISIGPTVTLPWTGGWTVTVQGLKVSVRAGQQLTVRVGSDITLVIQKRVGNSLEHKRDFLGFEIKNGQGLSDQVDGIIGQFERREIRLDADSVSGEGDRRRGSLTVAGQRLDVRISERMDLREDRARECWWHAESNNILENPLRHYRT</sequence>
<keyword evidence="4" id="KW-0646">Protease inhibitor</keyword>
<feature type="compositionally biased region" description="Polar residues" evidence="8">
    <location>
        <begin position="159"/>
        <end position="174"/>
    </location>
</feature>
<evidence type="ECO:0000256" key="6">
    <source>
        <dbReference type="ARBA" id="ARBA00022900"/>
    </source>
</evidence>
<feature type="signal peptide" evidence="9">
    <location>
        <begin position="1"/>
        <end position="20"/>
    </location>
</feature>
<comment type="subcellular location">
    <subcellularLocation>
        <location evidence="1">Secreted</location>
    </subcellularLocation>
</comment>
<dbReference type="Proteomes" id="UP000887568">
    <property type="component" value="Unplaced"/>
</dbReference>
<keyword evidence="6" id="KW-0722">Serine protease inhibitor</keyword>